<dbReference type="PANTHER" id="PTHR46445:SF3">
    <property type="entry name" value="RNA POLYMERASE II DEGRADATION FACTOR-LIKE PROTEIN (DUF1296)-RELATED"/>
    <property type="match status" value="1"/>
</dbReference>
<proteinExistence type="predicted"/>
<feature type="region of interest" description="Disordered" evidence="1">
    <location>
        <begin position="473"/>
        <end position="492"/>
    </location>
</feature>
<feature type="region of interest" description="Disordered" evidence="1">
    <location>
        <begin position="445"/>
        <end position="467"/>
    </location>
</feature>
<dbReference type="KEGG" id="mcha:111012321"/>
<feature type="compositionally biased region" description="Gly residues" evidence="1">
    <location>
        <begin position="1"/>
        <end position="11"/>
    </location>
</feature>
<protein>
    <submittedName>
        <fullName evidence="4">Uncharacterized protein LOC111012321</fullName>
    </submittedName>
</protein>
<feature type="compositionally biased region" description="Basic and acidic residues" evidence="1">
    <location>
        <begin position="64"/>
        <end position="86"/>
    </location>
</feature>
<dbReference type="RefSeq" id="XP_022142116.1">
    <property type="nucleotide sequence ID" value="XM_022286424.1"/>
</dbReference>
<feature type="region of interest" description="Disordered" evidence="1">
    <location>
        <begin position="1"/>
        <end position="20"/>
    </location>
</feature>
<feature type="region of interest" description="Disordered" evidence="1">
    <location>
        <begin position="827"/>
        <end position="850"/>
    </location>
</feature>
<feature type="compositionally biased region" description="Low complexity" evidence="1">
    <location>
        <begin position="133"/>
        <end position="149"/>
    </location>
</feature>
<feature type="compositionally biased region" description="Polar residues" evidence="1">
    <location>
        <begin position="479"/>
        <end position="490"/>
    </location>
</feature>
<dbReference type="InterPro" id="IPR009719">
    <property type="entry name" value="GIP1_N"/>
</dbReference>
<sequence length="850" mass="90735">MGARGGGGGKTNNGTSGIPAEWRKMVQSLKEIVNNCTDQEIYATLRDCNMDPDEAVNRLLTQDPFHEVKSKREKKKENKDPIDSRSRGPNIPSSRPSKGGTDRYAGRGSLNQFGSSESGVLHSKPVYKKENGANDQAGSSSASGQSGNQTYYQFPSHSNNVATENKLAGLGAGDGAISSSQSSFGYQSGWLGAQGQVSMADIVKMGKPQGKSSSVQNTSLQGASSHNSVPFQCAPSLQNFHTAQHQASTVPEVHTGPGIMSQQAALDDEWPSIEPPQAVSISSTIESPVVLDLHSNPANLSLDGANQHIHQEKVQGVEGGSIDAIDANHDAHASILGRNMQEDNSRGTSVSDSNLYDDMSSYLPQRHAIEHNEAEEGVSSMSANFQQLSLQNEDQGSPPEEDNPSVVIPHHLQLHTPDCFHLSFGSFGPGTNAAFSGSGTFLNRPPNSNVEEASAPADVSSVGHSEARNSEYYEDDANSDGNLIHRTSASGGYYETPATQAEVKQESSENSQANLYAFPSSSPSFSYESNQPSEIPFIQNSSEMQNLERAMLAYTNTLSNNMLLASTSQTVREDPPYSPFPDTQSLPKYSNVASSITGPSMSMPEVLRTSSISTSQPTPQSNVAAGPALPQHLPVHPYSQPTLPLGHFANMISYPFLPQSYTYMPSGFQQAFAGNSTYHQALAAVLPQYKNSISVSSLPQSAAIASGYGFGSSTSIPGGNFPLNPPTAPAGSSIGYEDALSSQYKDSNHLLSLQQNENPAMWIHGPGSRTMSAVPASAYYSLQGQNQQSSGFRQGQQPSQQFGALGYPNFYHSQAGISLDGQQQTLRDASLGGSQGQQPKQSQQIWQNSY</sequence>
<feature type="compositionally biased region" description="Polar residues" evidence="1">
    <location>
        <begin position="210"/>
        <end position="227"/>
    </location>
</feature>
<reference evidence="4" key="1">
    <citation type="submission" date="2025-08" db="UniProtKB">
        <authorList>
            <consortium name="RefSeq"/>
        </authorList>
    </citation>
    <scope>IDENTIFICATION</scope>
    <source>
        <strain evidence="4">OHB3-1</strain>
    </source>
</reference>
<dbReference type="Proteomes" id="UP000504603">
    <property type="component" value="Unplaced"/>
</dbReference>
<accession>A0A6J1CL91</accession>
<dbReference type="SUPFAM" id="SSF46934">
    <property type="entry name" value="UBA-like"/>
    <property type="match status" value="1"/>
</dbReference>
<organism evidence="3 4">
    <name type="scientific">Momordica charantia</name>
    <name type="common">Bitter gourd</name>
    <name type="synonym">Balsam pear</name>
    <dbReference type="NCBI Taxonomy" id="3673"/>
    <lineage>
        <taxon>Eukaryota</taxon>
        <taxon>Viridiplantae</taxon>
        <taxon>Streptophyta</taxon>
        <taxon>Embryophyta</taxon>
        <taxon>Tracheophyta</taxon>
        <taxon>Spermatophyta</taxon>
        <taxon>Magnoliopsida</taxon>
        <taxon>eudicotyledons</taxon>
        <taxon>Gunneridae</taxon>
        <taxon>Pentapetalae</taxon>
        <taxon>rosids</taxon>
        <taxon>fabids</taxon>
        <taxon>Cucurbitales</taxon>
        <taxon>Cucurbitaceae</taxon>
        <taxon>Momordiceae</taxon>
        <taxon>Momordica</taxon>
    </lineage>
</organism>
<evidence type="ECO:0000313" key="4">
    <source>
        <dbReference type="RefSeq" id="XP_022142116.1"/>
    </source>
</evidence>
<feature type="region of interest" description="Disordered" evidence="1">
    <location>
        <begin position="60"/>
        <end position="156"/>
    </location>
</feature>
<feature type="compositionally biased region" description="Low complexity" evidence="1">
    <location>
        <begin position="830"/>
        <end position="850"/>
    </location>
</feature>
<feature type="region of interest" description="Disordered" evidence="1">
    <location>
        <begin position="785"/>
        <end position="805"/>
    </location>
</feature>
<evidence type="ECO:0000313" key="3">
    <source>
        <dbReference type="Proteomes" id="UP000504603"/>
    </source>
</evidence>
<dbReference type="InterPro" id="IPR009060">
    <property type="entry name" value="UBA-like_sf"/>
</dbReference>
<dbReference type="Pfam" id="PF06972">
    <property type="entry name" value="GIP1_N"/>
    <property type="match status" value="1"/>
</dbReference>
<evidence type="ECO:0000259" key="2">
    <source>
        <dbReference type="Pfam" id="PF06972"/>
    </source>
</evidence>
<dbReference type="OrthoDB" id="762072at2759"/>
<feature type="compositionally biased region" description="Polar residues" evidence="1">
    <location>
        <begin position="109"/>
        <end position="118"/>
    </location>
</feature>
<feature type="region of interest" description="Disordered" evidence="1">
    <location>
        <begin position="207"/>
        <end position="227"/>
    </location>
</feature>
<feature type="domain" description="GBF-interacting protein 1 N-terminal" evidence="2">
    <location>
        <begin position="18"/>
        <end position="77"/>
    </location>
</feature>
<name>A0A6J1CL91_MOMCH</name>
<gene>
    <name evidence="4" type="primary">LOC111012321</name>
</gene>
<dbReference type="GeneID" id="111012321"/>
<feature type="compositionally biased region" description="Polar residues" evidence="1">
    <location>
        <begin position="785"/>
        <end position="802"/>
    </location>
</feature>
<keyword evidence="3" id="KW-1185">Reference proteome</keyword>
<dbReference type="PANTHER" id="PTHR46445">
    <property type="entry name" value="RNA POLYMERASE II DEGRADATION FACTOR-LIKE PROTEIN (DUF1296)"/>
    <property type="match status" value="1"/>
</dbReference>
<evidence type="ECO:0000256" key="1">
    <source>
        <dbReference type="SAM" id="MobiDB-lite"/>
    </source>
</evidence>
<dbReference type="AlphaFoldDB" id="A0A6J1CL91"/>